<gene>
    <name evidence="9" type="ORF">PF001_g30772</name>
    <name evidence="8" type="ORF">PF002_g18461</name>
    <name evidence="7" type="ORF">PF004_g30450</name>
    <name evidence="6" type="ORF">PF005_g31009</name>
    <name evidence="5" type="ORF">PF006_g31001</name>
    <name evidence="4" type="ORF">PF007_g30282</name>
    <name evidence="10" type="ORF">PF008_g30947</name>
    <name evidence="1" type="ORF">PF009_g18481</name>
    <name evidence="3" type="ORF">PF010_g30870</name>
    <name evidence="2" type="ORF">PF011_g27942</name>
</gene>
<evidence type="ECO:0000313" key="12">
    <source>
        <dbReference type="Proteomes" id="UP000433483"/>
    </source>
</evidence>
<evidence type="ECO:0000313" key="7">
    <source>
        <dbReference type="EMBL" id="KAE9162552.1"/>
    </source>
</evidence>
<evidence type="ECO:0000313" key="3">
    <source>
        <dbReference type="EMBL" id="KAE9058794.1"/>
    </source>
</evidence>
<sequence length="152" mass="17510">MADHYHAAKEGSKRYENVPENTYAIAFDDNKILNTGILMEVRQRLVFRRFFENERIVFTWKFISEAQECFSGMHQEEVGWCWAYPSTETTEPGTVVTICIRKGPMSYTSSASEATRDEFGQLLQNDEKETWETMMSSLNKLLLDNVLAGVGF</sequence>
<evidence type="ECO:0000313" key="6">
    <source>
        <dbReference type="EMBL" id="KAE9162045.1"/>
    </source>
</evidence>
<dbReference type="Proteomes" id="UP000441208">
    <property type="component" value="Unassembled WGS sequence"/>
</dbReference>
<accession>A0A6A3V8L1</accession>
<dbReference type="EMBL" id="QXFW01004273">
    <property type="protein sequence ID" value="KAE8966425.1"/>
    <property type="molecule type" value="Genomic_DNA"/>
</dbReference>
<evidence type="ECO:0000313" key="11">
    <source>
        <dbReference type="Proteomes" id="UP000429523"/>
    </source>
</evidence>
<dbReference type="Proteomes" id="UP000429523">
    <property type="component" value="Unassembled WGS sequence"/>
</dbReference>
<evidence type="ECO:0000313" key="8">
    <source>
        <dbReference type="EMBL" id="KAE9211660.1"/>
    </source>
</evidence>
<evidence type="ECO:0000313" key="17">
    <source>
        <dbReference type="Proteomes" id="UP000460718"/>
    </source>
</evidence>
<dbReference type="EMBL" id="QXGD01001214">
    <property type="protein sequence ID" value="KAE9211660.1"/>
    <property type="molecule type" value="Genomic_DNA"/>
</dbReference>
<evidence type="ECO:0000313" key="14">
    <source>
        <dbReference type="Proteomes" id="UP000440367"/>
    </source>
</evidence>
<evidence type="ECO:0000313" key="2">
    <source>
        <dbReference type="EMBL" id="KAE8966425.1"/>
    </source>
</evidence>
<proteinExistence type="predicted"/>
<name>A0A6A3V8L1_9STRA</name>
<dbReference type="EMBL" id="QXFY01006324">
    <property type="protein sequence ID" value="KAE9269115.1"/>
    <property type="molecule type" value="Genomic_DNA"/>
</dbReference>
<dbReference type="EMBL" id="QXGE01006208">
    <property type="protein sequence ID" value="KAE9265701.1"/>
    <property type="molecule type" value="Genomic_DNA"/>
</dbReference>
<reference evidence="11 12" key="1">
    <citation type="submission" date="2018-08" db="EMBL/GenBank/DDBJ databases">
        <title>Genomic investigation of the strawberry pathogen Phytophthora fragariae indicates pathogenicity is determined by transcriptional variation in three key races.</title>
        <authorList>
            <person name="Adams T.M."/>
            <person name="Armitage A.D."/>
            <person name="Sobczyk M.K."/>
            <person name="Bates H.J."/>
            <person name="Dunwell J.M."/>
            <person name="Nellist C.F."/>
            <person name="Harrison R.J."/>
        </authorList>
    </citation>
    <scope>NUCLEOTIDE SEQUENCE [LARGE SCALE GENOMIC DNA]</scope>
    <source>
        <strain evidence="9 13">A4</strain>
        <strain evidence="8 14">BC-1</strain>
        <strain evidence="7 18">BC-23</strain>
        <strain evidence="6 12">NOV-27</strain>
        <strain evidence="5 15">NOV-5</strain>
        <strain evidence="4 16">NOV-71</strain>
        <strain evidence="10 19">NOV-77</strain>
        <strain evidence="1 11">NOV-9</strain>
        <strain evidence="3 20">ONT-3</strain>
        <strain evidence="2 17">SCRP245</strain>
    </source>
</reference>
<evidence type="ECO:0000313" key="13">
    <source>
        <dbReference type="Proteomes" id="UP000437068"/>
    </source>
</evidence>
<evidence type="ECO:0000313" key="18">
    <source>
        <dbReference type="Proteomes" id="UP000476176"/>
    </source>
</evidence>
<evidence type="ECO:0000313" key="16">
    <source>
        <dbReference type="Proteomes" id="UP000441208"/>
    </source>
</evidence>
<dbReference type="OrthoDB" id="129548at2759"/>
<dbReference type="Proteomes" id="UP000486351">
    <property type="component" value="Unassembled WGS sequence"/>
</dbReference>
<evidence type="ECO:0000313" key="19">
    <source>
        <dbReference type="Proteomes" id="UP000486351"/>
    </source>
</evidence>
<dbReference type="Proteomes" id="UP000488956">
    <property type="component" value="Unassembled WGS sequence"/>
</dbReference>
<dbReference type="Proteomes" id="UP000476176">
    <property type="component" value="Unassembled WGS sequence"/>
</dbReference>
<evidence type="ECO:0000313" key="1">
    <source>
        <dbReference type="EMBL" id="KAE8931457.1"/>
    </source>
</evidence>
<evidence type="ECO:0000313" key="5">
    <source>
        <dbReference type="EMBL" id="KAE9063218.1"/>
    </source>
</evidence>
<dbReference type="EMBL" id="QXGF01001239">
    <property type="protein sequence ID" value="KAE8931457.1"/>
    <property type="molecule type" value="Genomic_DNA"/>
</dbReference>
<dbReference type="Proteomes" id="UP000433483">
    <property type="component" value="Unassembled WGS sequence"/>
</dbReference>
<dbReference type="EMBL" id="QXFZ01005295">
    <property type="protein sequence ID" value="KAE9061355.1"/>
    <property type="molecule type" value="Genomic_DNA"/>
</dbReference>
<dbReference type="EMBL" id="QXGA01006409">
    <property type="protein sequence ID" value="KAE9063218.1"/>
    <property type="molecule type" value="Genomic_DNA"/>
</dbReference>
<comment type="caution">
    <text evidence="6">The sequence shown here is derived from an EMBL/GenBank/DDBJ whole genome shotgun (WGS) entry which is preliminary data.</text>
</comment>
<dbReference type="EMBL" id="QXGC01006392">
    <property type="protein sequence ID" value="KAE9162552.1"/>
    <property type="molecule type" value="Genomic_DNA"/>
</dbReference>
<evidence type="ECO:0000313" key="15">
    <source>
        <dbReference type="Proteomes" id="UP000440732"/>
    </source>
</evidence>
<dbReference type="AlphaFoldDB" id="A0A6A3V8L1"/>
<evidence type="ECO:0000313" key="20">
    <source>
        <dbReference type="Proteomes" id="UP000488956"/>
    </source>
</evidence>
<evidence type="ECO:0000313" key="4">
    <source>
        <dbReference type="EMBL" id="KAE9061355.1"/>
    </source>
</evidence>
<dbReference type="EMBL" id="QXGB01005866">
    <property type="protein sequence ID" value="KAE9162045.1"/>
    <property type="molecule type" value="Genomic_DNA"/>
</dbReference>
<keyword evidence="12" id="KW-1185">Reference proteome</keyword>
<evidence type="ECO:0000313" key="10">
    <source>
        <dbReference type="EMBL" id="KAE9269115.1"/>
    </source>
</evidence>
<dbReference type="Proteomes" id="UP000437068">
    <property type="component" value="Unassembled WGS sequence"/>
</dbReference>
<dbReference type="Proteomes" id="UP000440732">
    <property type="component" value="Unassembled WGS sequence"/>
</dbReference>
<dbReference type="Proteomes" id="UP000440367">
    <property type="component" value="Unassembled WGS sequence"/>
</dbReference>
<protein>
    <submittedName>
        <fullName evidence="6">Uncharacterized protein</fullName>
    </submittedName>
</protein>
<organism evidence="6 12">
    <name type="scientific">Phytophthora fragariae</name>
    <dbReference type="NCBI Taxonomy" id="53985"/>
    <lineage>
        <taxon>Eukaryota</taxon>
        <taxon>Sar</taxon>
        <taxon>Stramenopiles</taxon>
        <taxon>Oomycota</taxon>
        <taxon>Peronosporomycetes</taxon>
        <taxon>Peronosporales</taxon>
        <taxon>Peronosporaceae</taxon>
        <taxon>Phytophthora</taxon>
    </lineage>
</organism>
<dbReference type="Proteomes" id="UP000460718">
    <property type="component" value="Unassembled WGS sequence"/>
</dbReference>
<evidence type="ECO:0000313" key="9">
    <source>
        <dbReference type="EMBL" id="KAE9265701.1"/>
    </source>
</evidence>
<dbReference type="EMBL" id="QXFX01006304">
    <property type="protein sequence ID" value="KAE9058794.1"/>
    <property type="molecule type" value="Genomic_DNA"/>
</dbReference>